<dbReference type="GeneID" id="8441850"/>
<proteinExistence type="predicted"/>
<dbReference type="KEGG" id="ure:UREG_06173"/>
<keyword evidence="2" id="KW-1185">Reference proteome</keyword>
<organism evidence="1 2">
    <name type="scientific">Uncinocarpus reesii (strain UAMH 1704)</name>
    <dbReference type="NCBI Taxonomy" id="336963"/>
    <lineage>
        <taxon>Eukaryota</taxon>
        <taxon>Fungi</taxon>
        <taxon>Dikarya</taxon>
        <taxon>Ascomycota</taxon>
        <taxon>Pezizomycotina</taxon>
        <taxon>Eurotiomycetes</taxon>
        <taxon>Eurotiomycetidae</taxon>
        <taxon>Onygenales</taxon>
        <taxon>Onygenaceae</taxon>
        <taxon>Uncinocarpus</taxon>
    </lineage>
</organism>
<dbReference type="InParanoid" id="C4JX00"/>
<dbReference type="HOGENOM" id="CLU_2499565_0_0_1"/>
<dbReference type="RefSeq" id="XP_002583206.1">
    <property type="nucleotide sequence ID" value="XM_002583160.1"/>
</dbReference>
<sequence>MSGGLALQTTGVQKHKHRGAIFGSIVARTCISIIPAITATRGATGETLDVEMPFLIRVGKWAAGRDKAIGPSTIVQGGDSVNVREI</sequence>
<dbReference type="VEuPathDB" id="FungiDB:UREG_06173"/>
<name>C4JX00_UNCRE</name>
<gene>
    <name evidence="1" type="ORF">UREG_06173</name>
</gene>
<dbReference type="AlphaFoldDB" id="C4JX00"/>
<evidence type="ECO:0000313" key="1">
    <source>
        <dbReference type="EMBL" id="EEP81308.1"/>
    </source>
</evidence>
<dbReference type="Proteomes" id="UP000002058">
    <property type="component" value="Unassembled WGS sequence"/>
</dbReference>
<reference evidence="2" key="1">
    <citation type="journal article" date="2009" name="Genome Res.">
        <title>Comparative genomic analyses of the human fungal pathogens Coccidioides and their relatives.</title>
        <authorList>
            <person name="Sharpton T.J."/>
            <person name="Stajich J.E."/>
            <person name="Rounsley S.D."/>
            <person name="Gardner M.J."/>
            <person name="Wortman J.R."/>
            <person name="Jordar V.S."/>
            <person name="Maiti R."/>
            <person name="Kodira C.D."/>
            <person name="Neafsey D.E."/>
            <person name="Zeng Q."/>
            <person name="Hung C.-Y."/>
            <person name="McMahan C."/>
            <person name="Muszewska A."/>
            <person name="Grynberg M."/>
            <person name="Mandel M.A."/>
            <person name="Kellner E.M."/>
            <person name="Barker B.M."/>
            <person name="Galgiani J.N."/>
            <person name="Orbach M.J."/>
            <person name="Kirkland T.N."/>
            <person name="Cole G.T."/>
            <person name="Henn M.R."/>
            <person name="Birren B.W."/>
            <person name="Taylor J.W."/>
        </authorList>
    </citation>
    <scope>NUCLEOTIDE SEQUENCE [LARGE SCALE GENOMIC DNA]</scope>
    <source>
        <strain evidence="2">UAMH 1704</strain>
    </source>
</reference>
<protein>
    <submittedName>
        <fullName evidence="1">Uncharacterized protein</fullName>
    </submittedName>
</protein>
<dbReference type="EMBL" id="CH476618">
    <property type="protein sequence ID" value="EEP81308.1"/>
    <property type="molecule type" value="Genomic_DNA"/>
</dbReference>
<accession>C4JX00</accession>
<evidence type="ECO:0000313" key="2">
    <source>
        <dbReference type="Proteomes" id="UP000002058"/>
    </source>
</evidence>